<feature type="domain" description="Nitrite/Sulfite reductase ferredoxin-like" evidence="7">
    <location>
        <begin position="16"/>
        <end position="81"/>
    </location>
</feature>
<keyword evidence="5" id="KW-0408">Iron</keyword>
<dbReference type="InterPro" id="IPR036136">
    <property type="entry name" value="Nit/Sulf_reduc_fer-like_dom_sf"/>
</dbReference>
<keyword evidence="1" id="KW-0004">4Fe-4S</keyword>
<keyword evidence="2" id="KW-0349">Heme</keyword>
<evidence type="ECO:0000256" key="6">
    <source>
        <dbReference type="ARBA" id="ARBA00023014"/>
    </source>
</evidence>
<reference evidence="8" key="1">
    <citation type="journal article" date="2022" name="Toxins">
        <title>Genomic Analysis of Sphingopyxis sp. USTB-05 for Biodegrading Cyanobacterial Hepatotoxins.</title>
        <authorList>
            <person name="Liu C."/>
            <person name="Xu Q."/>
            <person name="Zhao Z."/>
            <person name="Zhang H."/>
            <person name="Liu X."/>
            <person name="Yin C."/>
            <person name="Liu Y."/>
            <person name="Yan H."/>
        </authorList>
    </citation>
    <scope>NUCLEOTIDE SEQUENCE</scope>
    <source>
        <strain evidence="8">NBD5</strain>
    </source>
</reference>
<dbReference type="SUPFAM" id="SSF56014">
    <property type="entry name" value="Nitrite and sulphite reductase 4Fe-4S domain-like"/>
    <property type="match status" value="2"/>
</dbReference>
<evidence type="ECO:0000256" key="1">
    <source>
        <dbReference type="ARBA" id="ARBA00022485"/>
    </source>
</evidence>
<organism evidence="8 9">
    <name type="scientific">Sphingomonas morindae</name>
    <dbReference type="NCBI Taxonomy" id="1541170"/>
    <lineage>
        <taxon>Bacteria</taxon>
        <taxon>Pseudomonadati</taxon>
        <taxon>Pseudomonadota</taxon>
        <taxon>Alphaproteobacteria</taxon>
        <taxon>Sphingomonadales</taxon>
        <taxon>Sphingomonadaceae</taxon>
        <taxon>Sphingomonas</taxon>
    </lineage>
</organism>
<sequence length="370" mass="37088">MTAPIIHGWCPDAARPMAAGDGLLARARPPLGRLDRAAALALCAAAAHHGSGAIDCTNRAGLQLRGIGASGWPSLAATLAALDCAPAGPALMVAPDWRRGDRSHRLARALRPRLAALPPLPAKFSLAIDAGRGPILADTPADLRLERAADGGLMLRADGRATGVAIGEDEAPDAVAALIAWFLASGGAAAGRMARHAAPLPRWATGTLRPAPPRPPLTPGAHRLGAVHALAFGRIAARDLAALIIARGARAVRVTPWRALLLEGATADPAADSAAARAVDACVGAPACPQASVATRALAEALAPLVPGSLHVSGCAKGCARPAPADIMLTGRAGAFDLARAARAGDPPARRGLDAAALIAAFGAARAAPL</sequence>
<evidence type="ECO:0000259" key="7">
    <source>
        <dbReference type="Pfam" id="PF03460"/>
    </source>
</evidence>
<dbReference type="EMBL" id="CP084930">
    <property type="protein sequence ID" value="USI72544.1"/>
    <property type="molecule type" value="Genomic_DNA"/>
</dbReference>
<evidence type="ECO:0000313" key="9">
    <source>
        <dbReference type="Proteomes" id="UP001056937"/>
    </source>
</evidence>
<dbReference type="PANTHER" id="PTHR32439">
    <property type="entry name" value="FERREDOXIN--NITRITE REDUCTASE, CHLOROPLASTIC"/>
    <property type="match status" value="1"/>
</dbReference>
<name>A0ABY4X6R1_9SPHN</name>
<dbReference type="RefSeq" id="WP_252166351.1">
    <property type="nucleotide sequence ID" value="NZ_CP084930.1"/>
</dbReference>
<dbReference type="Gene3D" id="3.30.413.10">
    <property type="entry name" value="Sulfite Reductase Hemoprotein, domain 1"/>
    <property type="match status" value="1"/>
</dbReference>
<keyword evidence="3" id="KW-0479">Metal-binding</keyword>
<dbReference type="PANTHER" id="PTHR32439:SF9">
    <property type="entry name" value="BLR3264 PROTEIN"/>
    <property type="match status" value="1"/>
</dbReference>
<dbReference type="InterPro" id="IPR045854">
    <property type="entry name" value="NO2/SO3_Rdtase_4Fe4S_sf"/>
</dbReference>
<evidence type="ECO:0000256" key="4">
    <source>
        <dbReference type="ARBA" id="ARBA00023002"/>
    </source>
</evidence>
<dbReference type="Pfam" id="PF03460">
    <property type="entry name" value="NIR_SIR_ferr"/>
    <property type="match status" value="1"/>
</dbReference>
<evidence type="ECO:0000256" key="2">
    <source>
        <dbReference type="ARBA" id="ARBA00022617"/>
    </source>
</evidence>
<accession>A0ABY4X6R1</accession>
<evidence type="ECO:0000256" key="3">
    <source>
        <dbReference type="ARBA" id="ARBA00022723"/>
    </source>
</evidence>
<proteinExistence type="predicted"/>
<dbReference type="SUPFAM" id="SSF55124">
    <property type="entry name" value="Nitrite/Sulfite reductase N-terminal domain-like"/>
    <property type="match status" value="1"/>
</dbReference>
<keyword evidence="4" id="KW-0560">Oxidoreductase</keyword>
<keyword evidence="9" id="KW-1185">Reference proteome</keyword>
<dbReference type="InterPro" id="IPR051329">
    <property type="entry name" value="NIR_SIR_4Fe-4S"/>
</dbReference>
<gene>
    <name evidence="8" type="ORF">LHA26_14845</name>
</gene>
<evidence type="ECO:0000256" key="5">
    <source>
        <dbReference type="ARBA" id="ARBA00023004"/>
    </source>
</evidence>
<dbReference type="InterPro" id="IPR005117">
    <property type="entry name" value="NiRdtase/SiRdtase_haem-b_fer"/>
</dbReference>
<keyword evidence="6" id="KW-0411">Iron-sulfur</keyword>
<dbReference type="Gene3D" id="3.90.480.20">
    <property type="match status" value="1"/>
</dbReference>
<evidence type="ECO:0000313" key="8">
    <source>
        <dbReference type="EMBL" id="USI72544.1"/>
    </source>
</evidence>
<dbReference type="Proteomes" id="UP001056937">
    <property type="component" value="Chromosome 1"/>
</dbReference>
<protein>
    <submittedName>
        <fullName evidence="8">Cobalamin biosynthesis protein CobG</fullName>
    </submittedName>
</protein>